<proteinExistence type="predicted"/>
<comment type="caution">
    <text evidence="2">The sequence shown here is derived from an EMBL/GenBank/DDBJ whole genome shotgun (WGS) entry which is preliminary data.</text>
</comment>
<sequence>MKSGRSILKGALAGFVGGLAGAAGSILAGKLVPAHVHGEPVPHPSPMPHPSTEQQRSPQALHWAFGAVAGAAYGAMMEYRPPVSVWRGAAFGVTVNKLTHRSLLTALNSDGPVDQQISVAPQTSQARVSEWFTHVVYGLTTEITRRAVRKRL</sequence>
<dbReference type="AlphaFoldDB" id="A0A4R1LEJ1"/>
<accession>A0A4R1LEJ1</accession>
<dbReference type="EMBL" id="SMGK01000001">
    <property type="protein sequence ID" value="TCK75243.1"/>
    <property type="molecule type" value="Genomic_DNA"/>
</dbReference>
<organism evidence="2 3">
    <name type="scientific">Acidipila rosea</name>
    <dbReference type="NCBI Taxonomy" id="768535"/>
    <lineage>
        <taxon>Bacteria</taxon>
        <taxon>Pseudomonadati</taxon>
        <taxon>Acidobacteriota</taxon>
        <taxon>Terriglobia</taxon>
        <taxon>Terriglobales</taxon>
        <taxon>Acidobacteriaceae</taxon>
        <taxon>Acidipila</taxon>
    </lineage>
</organism>
<evidence type="ECO:0000313" key="3">
    <source>
        <dbReference type="Proteomes" id="UP000295210"/>
    </source>
</evidence>
<evidence type="ECO:0000256" key="1">
    <source>
        <dbReference type="SAM" id="MobiDB-lite"/>
    </source>
</evidence>
<dbReference type="Pfam" id="PF07274">
    <property type="entry name" value="DUF1440"/>
    <property type="match status" value="1"/>
</dbReference>
<feature type="region of interest" description="Disordered" evidence="1">
    <location>
        <begin position="37"/>
        <end position="57"/>
    </location>
</feature>
<dbReference type="Proteomes" id="UP000295210">
    <property type="component" value="Unassembled WGS sequence"/>
</dbReference>
<keyword evidence="3" id="KW-1185">Reference proteome</keyword>
<evidence type="ECO:0000313" key="2">
    <source>
        <dbReference type="EMBL" id="TCK75243.1"/>
    </source>
</evidence>
<reference evidence="2 3" key="1">
    <citation type="submission" date="2019-03" db="EMBL/GenBank/DDBJ databases">
        <title>Genomic Encyclopedia of Type Strains, Phase IV (KMG-IV): sequencing the most valuable type-strain genomes for metagenomic binning, comparative biology and taxonomic classification.</title>
        <authorList>
            <person name="Goeker M."/>
        </authorList>
    </citation>
    <scope>NUCLEOTIDE SEQUENCE [LARGE SCALE GENOMIC DNA]</scope>
    <source>
        <strain evidence="2 3">DSM 103428</strain>
    </source>
</reference>
<dbReference type="InterPro" id="IPR009898">
    <property type="entry name" value="DUF1440"/>
</dbReference>
<name>A0A4R1LEJ1_9BACT</name>
<gene>
    <name evidence="2" type="ORF">C7378_0223</name>
</gene>
<protein>
    <submittedName>
        <fullName evidence="2">Putative membrane protein</fullName>
    </submittedName>
</protein>